<dbReference type="Proteomes" id="UP000002729">
    <property type="component" value="Unassembled WGS sequence"/>
</dbReference>
<dbReference type="InParanoid" id="F0YN34"/>
<keyword evidence="3" id="KW-1185">Reference proteome</keyword>
<dbReference type="EMBL" id="GL833170">
    <property type="protein sequence ID" value="EGB03491.1"/>
    <property type="molecule type" value="Genomic_DNA"/>
</dbReference>
<dbReference type="RefSeq" id="XP_009041820.1">
    <property type="nucleotide sequence ID" value="XM_009043572.1"/>
</dbReference>
<dbReference type="eggNOG" id="ENOG502QW2X">
    <property type="taxonomic scope" value="Eukaryota"/>
</dbReference>
<reference evidence="2 3" key="1">
    <citation type="journal article" date="2011" name="Proc. Natl. Acad. Sci. U.S.A.">
        <title>Niche of harmful alga Aureococcus anophagefferens revealed through ecogenomics.</title>
        <authorList>
            <person name="Gobler C.J."/>
            <person name="Berry D.L."/>
            <person name="Dyhrman S.T."/>
            <person name="Wilhelm S.W."/>
            <person name="Salamov A."/>
            <person name="Lobanov A.V."/>
            <person name="Zhang Y."/>
            <person name="Collier J.L."/>
            <person name="Wurch L.L."/>
            <person name="Kustka A.B."/>
            <person name="Dill B.D."/>
            <person name="Shah M."/>
            <person name="VerBerkmoes N.C."/>
            <person name="Kuo A."/>
            <person name="Terry A."/>
            <person name="Pangilinan J."/>
            <person name="Lindquist E.A."/>
            <person name="Lucas S."/>
            <person name="Paulsen I.T."/>
            <person name="Hattenrath-Lehmann T.K."/>
            <person name="Talmage S.C."/>
            <person name="Walker E.A."/>
            <person name="Koch F."/>
            <person name="Burson A.M."/>
            <person name="Marcoval M.A."/>
            <person name="Tang Y.Z."/>
            <person name="Lecleir G.R."/>
            <person name="Coyne K.J."/>
            <person name="Berg G.M."/>
            <person name="Bertrand E.M."/>
            <person name="Saito M.A."/>
            <person name="Gladyshev V.N."/>
            <person name="Grigoriev I.V."/>
        </authorList>
    </citation>
    <scope>NUCLEOTIDE SEQUENCE [LARGE SCALE GENOMIC DNA]</scope>
    <source>
        <strain evidence="3">CCMP 1984</strain>
    </source>
</reference>
<evidence type="ECO:0000313" key="3">
    <source>
        <dbReference type="Proteomes" id="UP000002729"/>
    </source>
</evidence>
<dbReference type="PANTHER" id="PTHR34051">
    <property type="entry name" value="PROTEIN LOW PSII ACCUMULATION 3, CHLOROPLASTIC"/>
    <property type="match status" value="1"/>
</dbReference>
<accession>F0YN34</accession>
<sequence>MAQCLAQAQGAAIQAVDDGDVIMEVEFPPLPADTRAAKGCSDLGRDVSAANTKLAVKFAAAFAERRGKRVAIMYPDTAELERAVEDSGTDEPAPGVKLHSLRKPFNEAESLDQAFLGFFGKGKKNIKALPDDADVYVCLTFSAQELPDVEYLCELESFGKPVILFNLKLDTQRGDLGLPAFPPKDLQWRFLSRVKPVYYLRTRQYSLSLPQPPFVVNYQGAIFRCYPGKYQCLLDTGKTYRAVDVSARRPALGEFKDILTDALKIGENNKAARFARSGYKSITWWEEDKKSEELHETWRQ</sequence>
<organism evidence="3">
    <name type="scientific">Aureococcus anophagefferens</name>
    <name type="common">Harmful bloom alga</name>
    <dbReference type="NCBI Taxonomy" id="44056"/>
    <lineage>
        <taxon>Eukaryota</taxon>
        <taxon>Sar</taxon>
        <taxon>Stramenopiles</taxon>
        <taxon>Ochrophyta</taxon>
        <taxon>Pelagophyceae</taxon>
        <taxon>Pelagomonadales</taxon>
        <taxon>Pelagomonadaceae</taxon>
        <taxon>Aureococcus</taxon>
    </lineage>
</organism>
<feature type="domain" description="DUF1995" evidence="1">
    <location>
        <begin position="2"/>
        <end position="256"/>
    </location>
</feature>
<dbReference type="InterPro" id="IPR044687">
    <property type="entry name" value="LPA3"/>
</dbReference>
<protein>
    <recommendedName>
        <fullName evidence="1">DUF1995 domain-containing protein</fullName>
    </recommendedName>
</protein>
<evidence type="ECO:0000259" key="1">
    <source>
        <dbReference type="Pfam" id="PF09353"/>
    </source>
</evidence>
<name>F0YN34_AURAN</name>
<proteinExistence type="predicted"/>
<evidence type="ECO:0000313" key="2">
    <source>
        <dbReference type="EMBL" id="EGB03491.1"/>
    </source>
</evidence>
<dbReference type="Pfam" id="PF09353">
    <property type="entry name" value="DUF1995"/>
    <property type="match status" value="1"/>
</dbReference>
<dbReference type="KEGG" id="aaf:AURANDRAFT_34008"/>
<dbReference type="InterPro" id="IPR018962">
    <property type="entry name" value="DUF1995"/>
</dbReference>
<dbReference type="GeneID" id="20221375"/>
<dbReference type="PANTHER" id="PTHR34051:SF2">
    <property type="entry name" value="PROTEIN LPA3"/>
    <property type="match status" value="1"/>
</dbReference>
<dbReference type="AlphaFoldDB" id="F0YN34"/>
<gene>
    <name evidence="2" type="ORF">AURANDRAFT_34008</name>
</gene>
<dbReference type="OMA" id="KSATWWE"/>
<dbReference type="OrthoDB" id="2082at2759"/>